<gene>
    <name evidence="3" type="ORF">DYY88_00570</name>
    <name evidence="2" type="ORF">DYY88_15110</name>
    <name evidence="1" type="ORF">DYY88_18525</name>
</gene>
<proteinExistence type="predicted"/>
<dbReference type="OrthoDB" id="139608at2"/>
<evidence type="ECO:0000313" key="2">
    <source>
        <dbReference type="EMBL" id="RZM77885.1"/>
    </source>
</evidence>
<evidence type="ECO:0000313" key="3">
    <source>
        <dbReference type="EMBL" id="RZM81811.1"/>
    </source>
</evidence>
<dbReference type="InterPro" id="IPR054836">
    <property type="entry name" value="Tn5_transposase"/>
</dbReference>
<accession>A0A4Q7E4F3</accession>
<dbReference type="Proteomes" id="UP000292459">
    <property type="component" value="Unassembled WGS sequence"/>
</dbReference>
<reference evidence="1 4" key="1">
    <citation type="submission" date="2018-11" db="EMBL/GenBank/DDBJ databases">
        <title>Whole genome sequencing of an environmental sample.</title>
        <authorList>
            <person name="Sarangi A.N."/>
            <person name="Singh D."/>
            <person name="Tripathy S."/>
        </authorList>
    </citation>
    <scope>NUCLEOTIDE SEQUENCE [LARGE SCALE GENOMIC DNA]</scope>
    <source>
        <strain evidence="1 4">Lakshadweep</strain>
    </source>
</reference>
<dbReference type="NCBIfam" id="NF033590">
    <property type="entry name" value="transpos_IS4_3"/>
    <property type="match status" value="1"/>
</dbReference>
<dbReference type="Gene3D" id="1.10.740.10">
    <property type="entry name" value="Transferase Inhibitor Protein From Tn5, Chain"/>
    <property type="match status" value="1"/>
</dbReference>
<dbReference type="Gene3D" id="3.90.350.10">
    <property type="entry name" value="Transposase Inhibitor Protein From Tn5, Chain A, domain 1"/>
    <property type="match status" value="1"/>
</dbReference>
<evidence type="ECO:0000313" key="1">
    <source>
        <dbReference type="EMBL" id="RZM76653.1"/>
    </source>
</evidence>
<dbReference type="SUPFAM" id="SSF53098">
    <property type="entry name" value="Ribonuclease H-like"/>
    <property type="match status" value="1"/>
</dbReference>
<dbReference type="InterPro" id="IPR014737">
    <property type="entry name" value="Transposase_Tn5-like_C"/>
</dbReference>
<dbReference type="AlphaFoldDB" id="A0A4Q7E4F3"/>
<protein>
    <submittedName>
        <fullName evidence="1">IS4 family transposase</fullName>
    </submittedName>
</protein>
<name>A0A4Q7E4F3_9CYAN</name>
<dbReference type="EMBL" id="QVFV01000003">
    <property type="protein sequence ID" value="RZM77885.1"/>
    <property type="molecule type" value="Genomic_DNA"/>
</dbReference>
<dbReference type="RefSeq" id="WP_052288151.1">
    <property type="nucleotide sequence ID" value="NZ_QVFV01000001.1"/>
</dbReference>
<dbReference type="PANTHER" id="PTHR37319:SF1">
    <property type="entry name" value="TRANSPOSASE TN5 DIMERISATION DOMAIN-CONTAINING PROTEIN"/>
    <property type="match status" value="1"/>
</dbReference>
<keyword evidence="4" id="KW-1185">Reference proteome</keyword>
<sequence length="416" mass="46212">MGNSFRQTVAGLFAKDEMNSSTMLSGHVAATRARAQASESEYLIAAQDTTYYNYSGQAQMSGLGVIQGQVRGLMQHNVLLMDEGGLPLGIVDQQYWTRGGAMDWPTSQKESQKWFNGLAAVNQQAQGSDKRWVVTGDRESDIFDFFKAECESNVDLLVRVFQPRRVEVVTAGVVCPLPTVCAHLDDYGNESVQIERLYDGKRRTVELTLHLQAAIVHIHPNQTLSSARHKTQALSLVVATEVACCDVKSQADCFETDNSLSWFLLTSLPITQADEVQRIVRFYALRWRIERLHFTLKSGALDVEKLQFDDVHTLTNALSFYSVVAWQLLGLTYALRQDPEQPAETLFEPDELTLLQQLSGKPVASLRQATLALTRLVGFAPSKKQPLPGVNVLATAIERFFFVKQGAAAVSKPLQD</sequence>
<dbReference type="EMBL" id="QVFV01000001">
    <property type="protein sequence ID" value="RZM81811.1"/>
    <property type="molecule type" value="Genomic_DNA"/>
</dbReference>
<comment type="caution">
    <text evidence="1">The sequence shown here is derived from an EMBL/GenBank/DDBJ whole genome shotgun (WGS) entry which is preliminary data.</text>
</comment>
<dbReference type="PANTHER" id="PTHR37319">
    <property type="entry name" value="TRANSPOSASE"/>
    <property type="match status" value="1"/>
</dbReference>
<organism evidence="1 4">
    <name type="scientific">Leptolyngbya iicbica LK</name>
    <dbReference type="NCBI Taxonomy" id="2294035"/>
    <lineage>
        <taxon>Bacteria</taxon>
        <taxon>Bacillati</taxon>
        <taxon>Cyanobacteriota</taxon>
        <taxon>Cyanophyceae</taxon>
        <taxon>Leptolyngbyales</taxon>
        <taxon>Leptolyngbyaceae</taxon>
        <taxon>Leptolyngbya group</taxon>
        <taxon>Leptolyngbya</taxon>
        <taxon>Leptolyngbya iicbica</taxon>
    </lineage>
</organism>
<evidence type="ECO:0000313" key="4">
    <source>
        <dbReference type="Proteomes" id="UP000292459"/>
    </source>
</evidence>
<dbReference type="EMBL" id="QVFV01000005">
    <property type="protein sequence ID" value="RZM76653.1"/>
    <property type="molecule type" value="Genomic_DNA"/>
</dbReference>
<dbReference type="InterPro" id="IPR047768">
    <property type="entry name" value="Tn5p-like"/>
</dbReference>
<dbReference type="InterPro" id="IPR012337">
    <property type="entry name" value="RNaseH-like_sf"/>
</dbReference>